<sequence>MKYFICVIGGILLGFFIFCLLFRIANKRWRLKKQDKGKRAKPNFTKAVLVAVLLTYFIGLAIGIKVTLIDFSQFGVLATYIAAPTTTVIALYCWKAKAENLVKIKQGYPEETKDISVDLNNINI</sequence>
<comment type="caution">
    <text evidence="1">The sequence shown here is derived from an EMBL/GenBank/DDBJ whole genome shotgun (WGS) entry which is preliminary data.</text>
</comment>
<dbReference type="Proteomes" id="UP000304953">
    <property type="component" value="Unassembled WGS sequence"/>
</dbReference>
<accession>A0AC61RSL3</accession>
<dbReference type="EMBL" id="SRYA01000044">
    <property type="protein sequence ID" value="TGY93453.1"/>
    <property type="molecule type" value="Genomic_DNA"/>
</dbReference>
<keyword evidence="2" id="KW-1185">Reference proteome</keyword>
<evidence type="ECO:0000313" key="2">
    <source>
        <dbReference type="Proteomes" id="UP000304953"/>
    </source>
</evidence>
<reference evidence="1" key="1">
    <citation type="submission" date="2019-04" db="EMBL/GenBank/DDBJ databases">
        <title>Microbes associate with the intestines of laboratory mice.</title>
        <authorList>
            <person name="Navarre W."/>
            <person name="Wong E."/>
            <person name="Huang K."/>
            <person name="Tropini C."/>
            <person name="Ng K."/>
            <person name="Yu B."/>
        </authorList>
    </citation>
    <scope>NUCLEOTIDE SEQUENCE</scope>
    <source>
        <strain evidence="1">NM01_1-7b</strain>
    </source>
</reference>
<organism evidence="1 2">
    <name type="scientific">Petralouisia muris</name>
    <dbReference type="NCBI Taxonomy" id="3032872"/>
    <lineage>
        <taxon>Bacteria</taxon>
        <taxon>Bacillati</taxon>
        <taxon>Bacillota</taxon>
        <taxon>Clostridia</taxon>
        <taxon>Lachnospirales</taxon>
        <taxon>Lachnospiraceae</taxon>
        <taxon>Petralouisia</taxon>
    </lineage>
</organism>
<name>A0AC61RSL3_9FIRM</name>
<gene>
    <name evidence="1" type="ORF">E5329_18725</name>
</gene>
<proteinExistence type="predicted"/>
<evidence type="ECO:0000313" key="1">
    <source>
        <dbReference type="EMBL" id="TGY93453.1"/>
    </source>
</evidence>
<protein>
    <submittedName>
        <fullName evidence="1">Uncharacterized protein</fullName>
    </submittedName>
</protein>